<dbReference type="Pfam" id="PF00480">
    <property type="entry name" value="ROK"/>
    <property type="match status" value="1"/>
</dbReference>
<dbReference type="RefSeq" id="WP_074485436.1">
    <property type="nucleotide sequence ID" value="NZ_FMXP01000006.1"/>
</dbReference>
<dbReference type="AlphaFoldDB" id="A0A1G6ASC9"/>
<proteinExistence type="inferred from homology"/>
<dbReference type="eggNOG" id="COG1940">
    <property type="taxonomic scope" value="Bacteria"/>
</dbReference>
<organism evidence="2 3">
    <name type="scientific">Streptococcus henryi</name>
    <dbReference type="NCBI Taxonomy" id="439219"/>
    <lineage>
        <taxon>Bacteria</taxon>
        <taxon>Bacillati</taxon>
        <taxon>Bacillota</taxon>
        <taxon>Bacilli</taxon>
        <taxon>Lactobacillales</taxon>
        <taxon>Streptococcaceae</taxon>
        <taxon>Streptococcus</taxon>
    </lineage>
</organism>
<gene>
    <name evidence="2" type="ORF">SAMN02910293_00597</name>
</gene>
<evidence type="ECO:0000313" key="3">
    <source>
        <dbReference type="Proteomes" id="UP000182508"/>
    </source>
</evidence>
<accession>A0A1G6ASC9</accession>
<dbReference type="Proteomes" id="UP000182508">
    <property type="component" value="Unassembled WGS sequence"/>
</dbReference>
<evidence type="ECO:0000256" key="1">
    <source>
        <dbReference type="ARBA" id="ARBA00006479"/>
    </source>
</evidence>
<evidence type="ECO:0000313" key="2">
    <source>
        <dbReference type="EMBL" id="SDB11284.1"/>
    </source>
</evidence>
<dbReference type="PANTHER" id="PTHR18964:SF170">
    <property type="entry name" value="SUGAR KINASE"/>
    <property type="match status" value="1"/>
</dbReference>
<keyword evidence="2" id="KW-0808">Transferase</keyword>
<dbReference type="EMBL" id="FMXP01000006">
    <property type="protein sequence ID" value="SDB11284.1"/>
    <property type="molecule type" value="Genomic_DNA"/>
</dbReference>
<dbReference type="STRING" id="439219.SAMN02910293_00597"/>
<dbReference type="CDD" id="cd24152">
    <property type="entry name" value="ASKHA_NBD_ROK-like"/>
    <property type="match status" value="1"/>
</dbReference>
<keyword evidence="2" id="KW-0418">Kinase</keyword>
<dbReference type="SUPFAM" id="SSF53067">
    <property type="entry name" value="Actin-like ATPase domain"/>
    <property type="match status" value="1"/>
</dbReference>
<sequence>MTQFLTIDVGGTNIKYALMQDDGTIGLTNKIPTPPNSLEEFLESIFTIIEAVKTEIKGVAFSVPGKVDTKTGTIYFGGALTYLDKLCLKQIIEEKYGLETSVQNDAKAAAMAELWLGSLKGVKDAAVIVLGTGVGGGIILDGKLRLGPHFQAGELSLSVLESSKPEVEKMVGFIGSAVKMVSEVNKAVGNDDFKDGKLAFEAILNGQEAALNIFQHYCKQIAYLILNLQSFFDLTTYAIGGGISSQPILVEEINRQFNAMLDESPLLRMNVPDVDIIPASYGNDANLFGALYTLLENQE</sequence>
<dbReference type="InterPro" id="IPR043129">
    <property type="entry name" value="ATPase_NBD"/>
</dbReference>
<keyword evidence="3" id="KW-1185">Reference proteome</keyword>
<dbReference type="InterPro" id="IPR000600">
    <property type="entry name" value="ROK"/>
</dbReference>
<comment type="similarity">
    <text evidence="1">Belongs to the ROK (NagC/XylR) family.</text>
</comment>
<protein>
    <submittedName>
        <fullName evidence="2">Sugar kinase of the NBD/HSP70 family, may contain an N-terminal HTH domain</fullName>
    </submittedName>
</protein>
<name>A0A1G6ASC9_9STRE</name>
<dbReference type="GO" id="GO:0016301">
    <property type="term" value="F:kinase activity"/>
    <property type="evidence" value="ECO:0007669"/>
    <property type="project" value="UniProtKB-KW"/>
</dbReference>
<dbReference type="Gene3D" id="3.30.420.40">
    <property type="match status" value="2"/>
</dbReference>
<dbReference type="PANTHER" id="PTHR18964">
    <property type="entry name" value="ROK (REPRESSOR, ORF, KINASE) FAMILY"/>
    <property type="match status" value="1"/>
</dbReference>
<reference evidence="2 3" key="1">
    <citation type="submission" date="2016-10" db="EMBL/GenBank/DDBJ databases">
        <authorList>
            <person name="de Groot N.N."/>
        </authorList>
    </citation>
    <scope>NUCLEOTIDE SEQUENCE [LARGE SCALE GENOMIC DNA]</scope>
    <source>
        <strain evidence="2 3">A-4</strain>
    </source>
</reference>